<dbReference type="GO" id="GO:0005886">
    <property type="term" value="C:plasma membrane"/>
    <property type="evidence" value="ECO:0007669"/>
    <property type="project" value="UniProtKB-SubCell"/>
</dbReference>
<dbReference type="InterPro" id="IPR001936">
    <property type="entry name" value="RasGAP_dom"/>
</dbReference>
<evidence type="ECO:0000259" key="24">
    <source>
        <dbReference type="PROSITE" id="PS50262"/>
    </source>
</evidence>
<evidence type="ECO:0000256" key="12">
    <source>
        <dbReference type="ARBA" id="ARBA00023136"/>
    </source>
</evidence>
<dbReference type="InterPro" id="IPR027417">
    <property type="entry name" value="P-loop_NTPase"/>
</dbReference>
<evidence type="ECO:0000256" key="1">
    <source>
        <dbReference type="ARBA" id="ARBA00004651"/>
    </source>
</evidence>
<dbReference type="InterPro" id="IPR000276">
    <property type="entry name" value="GPCR_Rhodpsn"/>
</dbReference>
<comment type="similarity">
    <text evidence="18">Belongs to the G-protein coupled receptor 1 family.</text>
</comment>
<dbReference type="GO" id="GO:1903479">
    <property type="term" value="P:mitotic actomyosin contractile ring assembly actin filament organization"/>
    <property type="evidence" value="ECO:0007669"/>
    <property type="project" value="TreeGrafter"/>
</dbReference>
<dbReference type="InterPro" id="IPR000048">
    <property type="entry name" value="IQ_motif_EF-hand-BS"/>
</dbReference>
<keyword evidence="13 18" id="KW-0675">Receptor</keyword>
<dbReference type="SUPFAM" id="SSF52540">
    <property type="entry name" value="P-loop containing nucleoside triphosphate hydrolases"/>
    <property type="match status" value="1"/>
</dbReference>
<dbReference type="InterPro" id="IPR008936">
    <property type="entry name" value="Rho_GTPase_activation_prot"/>
</dbReference>
<feature type="transmembrane region" description="Helical" evidence="20">
    <location>
        <begin position="1635"/>
        <end position="1654"/>
    </location>
</feature>
<keyword evidence="12 20" id="KW-0472">Membrane</keyword>
<dbReference type="PROSITE" id="PS50096">
    <property type="entry name" value="IQ"/>
    <property type="match status" value="4"/>
</dbReference>
<dbReference type="PROSITE" id="PS00509">
    <property type="entry name" value="RAS_GTPASE_ACTIV_1"/>
    <property type="match status" value="1"/>
</dbReference>
<dbReference type="PROSITE" id="PS50262">
    <property type="entry name" value="G_PROTEIN_RECEP_F1_2"/>
    <property type="match status" value="1"/>
</dbReference>
<feature type="domain" description="WW" evidence="22">
    <location>
        <begin position="540"/>
        <end position="573"/>
    </location>
</feature>
<dbReference type="CDD" id="cd15369">
    <property type="entry name" value="7tmA_PAR1"/>
    <property type="match status" value="1"/>
</dbReference>
<dbReference type="SMART" id="SM00033">
    <property type="entry name" value="CH"/>
    <property type="match status" value="1"/>
</dbReference>
<feature type="transmembrane region" description="Helical" evidence="20">
    <location>
        <begin position="1847"/>
        <end position="1869"/>
    </location>
</feature>
<dbReference type="GO" id="GO:0005096">
    <property type="term" value="F:GTPase activator activity"/>
    <property type="evidence" value="ECO:0007669"/>
    <property type="project" value="TreeGrafter"/>
</dbReference>
<keyword evidence="17" id="KW-1015">Disulfide bond</keyword>
<evidence type="ECO:0000256" key="14">
    <source>
        <dbReference type="ARBA" id="ARBA00023180"/>
    </source>
</evidence>
<dbReference type="InterPro" id="IPR036872">
    <property type="entry name" value="CH_dom_sf"/>
</dbReference>
<keyword evidence="10 18" id="KW-0297">G-protein coupled receptor</keyword>
<feature type="transmembrane region" description="Helical" evidence="20">
    <location>
        <begin position="1763"/>
        <end position="1788"/>
    </location>
</feature>
<feature type="transmembrane region" description="Helical" evidence="20">
    <location>
        <begin position="1605"/>
        <end position="1628"/>
    </location>
</feature>
<keyword evidence="4" id="KW-0597">Phosphoprotein</keyword>
<dbReference type="SUPFAM" id="SSF143885">
    <property type="entry name" value="RGC domain-like"/>
    <property type="match status" value="1"/>
</dbReference>
<evidence type="ECO:0000256" key="18">
    <source>
        <dbReference type="RuleBase" id="RU000688"/>
    </source>
</evidence>
<feature type="domain" description="G-protein coupled receptors family 1 profile" evidence="24">
    <location>
        <begin position="1616"/>
        <end position="1867"/>
    </location>
</feature>
<dbReference type="SUPFAM" id="SSF81321">
    <property type="entry name" value="Family A G protein-coupled receptor-like"/>
    <property type="match status" value="1"/>
</dbReference>
<dbReference type="SMART" id="SM00456">
    <property type="entry name" value="WW"/>
    <property type="match status" value="1"/>
</dbReference>
<feature type="transmembrane region" description="Helical" evidence="20">
    <location>
        <begin position="1716"/>
        <end position="1736"/>
    </location>
</feature>
<dbReference type="Pfam" id="PF03836">
    <property type="entry name" value="RasGAP_C"/>
    <property type="match status" value="1"/>
</dbReference>
<dbReference type="EMBL" id="BRZM01000124">
    <property type="protein sequence ID" value="GLD68032.1"/>
    <property type="molecule type" value="Genomic_DNA"/>
</dbReference>
<dbReference type="PANTHER" id="PTHR14149">
    <property type="entry name" value="RAS GTPASE-ACTIVATING PROTEIN WITH IQ MOTIF"/>
    <property type="match status" value="1"/>
</dbReference>
<evidence type="ECO:0000313" key="26">
    <source>
        <dbReference type="Proteomes" id="UP001279410"/>
    </source>
</evidence>
<evidence type="ECO:0000256" key="8">
    <source>
        <dbReference type="ARBA" id="ARBA00022860"/>
    </source>
</evidence>
<evidence type="ECO:0000256" key="4">
    <source>
        <dbReference type="ARBA" id="ARBA00022553"/>
    </source>
</evidence>
<proteinExistence type="inferred from homology"/>
<dbReference type="CDD" id="cd00201">
    <property type="entry name" value="WW"/>
    <property type="match status" value="1"/>
</dbReference>
<evidence type="ECO:0000256" key="2">
    <source>
        <dbReference type="ARBA" id="ARBA00019705"/>
    </source>
</evidence>
<dbReference type="Gene3D" id="1.10.418.10">
    <property type="entry name" value="Calponin-like domain"/>
    <property type="match status" value="1"/>
</dbReference>
<dbReference type="Pfam" id="PF00612">
    <property type="entry name" value="IQ"/>
    <property type="match status" value="3"/>
</dbReference>
<dbReference type="SUPFAM" id="SSF47576">
    <property type="entry name" value="Calponin-homology domain, CH-domain"/>
    <property type="match status" value="1"/>
</dbReference>
<keyword evidence="14" id="KW-0325">Glycoprotein</keyword>
<dbReference type="FunFam" id="1.10.506.10:FF:000004">
    <property type="entry name" value="IQ motif containing GTPase activating protein 1"/>
    <property type="match status" value="1"/>
</dbReference>
<evidence type="ECO:0000259" key="22">
    <source>
        <dbReference type="PROSITE" id="PS50020"/>
    </source>
</evidence>
<gene>
    <name evidence="25" type="ORF">AKAME5_001935100</name>
</gene>
<comment type="caution">
    <text evidence="25">The sequence shown here is derived from an EMBL/GenBank/DDBJ whole genome shotgun (WGS) entry which is preliminary data.</text>
</comment>
<organism evidence="25 26">
    <name type="scientific">Lates japonicus</name>
    <name type="common">Japanese lates</name>
    <dbReference type="NCBI Taxonomy" id="270547"/>
    <lineage>
        <taxon>Eukaryota</taxon>
        <taxon>Metazoa</taxon>
        <taxon>Chordata</taxon>
        <taxon>Craniata</taxon>
        <taxon>Vertebrata</taxon>
        <taxon>Euteleostomi</taxon>
        <taxon>Actinopterygii</taxon>
        <taxon>Neopterygii</taxon>
        <taxon>Teleostei</taxon>
        <taxon>Neoteleostei</taxon>
        <taxon>Acanthomorphata</taxon>
        <taxon>Carangaria</taxon>
        <taxon>Carangaria incertae sedis</taxon>
        <taxon>Centropomidae</taxon>
        <taxon>Lates</taxon>
    </lineage>
</organism>
<keyword evidence="6" id="KW-0356">Hemostasis</keyword>
<dbReference type="Gene3D" id="1.10.506.10">
    <property type="entry name" value="GTPase Activation - p120gap, domain 1"/>
    <property type="match status" value="1"/>
</dbReference>
<dbReference type="Gene3D" id="2.20.70.10">
    <property type="match status" value="1"/>
</dbReference>
<dbReference type="FunFam" id="1.10.418.10:FF:000013">
    <property type="entry name" value="IQ motif containing GTPase activating protein 1"/>
    <property type="match status" value="1"/>
</dbReference>
<dbReference type="Pfam" id="PF00001">
    <property type="entry name" value="7tm_1"/>
    <property type="match status" value="1"/>
</dbReference>
<evidence type="ECO:0000256" key="5">
    <source>
        <dbReference type="ARBA" id="ARBA00022692"/>
    </source>
</evidence>
<dbReference type="Gene3D" id="1.20.1070.10">
    <property type="entry name" value="Rhodopsin 7-helix transmembrane proteins"/>
    <property type="match status" value="1"/>
</dbReference>
<dbReference type="PANTHER" id="PTHR14149:SF12">
    <property type="entry name" value="RAS GTPASE-ACTIVATING-LIKE PROTEIN IQGAP2"/>
    <property type="match status" value="1"/>
</dbReference>
<dbReference type="SUPFAM" id="SSF48350">
    <property type="entry name" value="GTPase activation domain, GAP"/>
    <property type="match status" value="1"/>
</dbReference>
<dbReference type="SMART" id="SM00015">
    <property type="entry name" value="IQ"/>
    <property type="match status" value="4"/>
</dbReference>
<evidence type="ECO:0000256" key="15">
    <source>
        <dbReference type="ARBA" id="ARBA00023224"/>
    </source>
</evidence>
<keyword evidence="11" id="KW-0094">Blood coagulation</keyword>
<evidence type="ECO:0000256" key="11">
    <source>
        <dbReference type="ARBA" id="ARBA00023084"/>
    </source>
</evidence>
<dbReference type="PROSITE" id="PS50020">
    <property type="entry name" value="WW_DOMAIN_2"/>
    <property type="match status" value="1"/>
</dbReference>
<dbReference type="PRINTS" id="PR01428">
    <property type="entry name" value="PROTEASEAR"/>
</dbReference>
<sequence>MYHEETATLQKPRYGTIQDDERLSAEEMDERRRQNIAYEYLCHLEEAKRWMEACLEEDLPPTTELEEGLRNGVYLGKLGNFFAPKMVSEKRIYDRDQARYKSKGLHFRHTDNTVQWLRAMESVGLPKIFYPETTDVYDRKNMPKVVYCIHALSADKVWTPRPGCGATAVGLYLTTSMEPETSLNKVDAGTIAAVDGRRMESNCRWYLEHFTTYCQHKSKDGGRTVLVDKEEIQKVVSSCNDFAEAEKRKLEAVAAINTAIRLGNAAQTAEELMNPEAQLPIVYQSAANLYQAELFSLQLQGGRSGLSHEELSVAVEMLSAVAVLNEVLDTKDPQAVIEQLTDSPLGFTNMDQDNLNRYADTLIKQRAEALTKGQEFLTWNDVQKCIDTVNIQVHEEHERIIAIAEINEALNSGDHQQTLAALLLPTAKLTGVNPATAKHYHDVLQYTKELLCQSSGDESAVLWLDQIQEAILMANKDEEEALTLAGAVADVNRKVAEGDCQNTLKALQAPSAGLKAVLPECADTYQSELVQRQTTSATKGSTDSVWVKHCIKDRYDYYYNLETGQGTWEEPEGFEHNHGQLSKEEIQTVVSSVTAEYNREQLWLANESFITQLQARIRGYLVRKRHAQRMEYLHQQEPHVVKLQACWKGYKQRKMYKDRMNLLQKNVAAVVKIQSLVKMWKAKRKYNQRMQFFKDHEKEIVKIQAFLKANKARDDYRTLTGAKDPPLSVVRKFVHLLEQSDLDLQEEQEVTRLREEVVTKIRSNQQMEKDLNLMDIKIGLLVKNRITLQDVVSHNKKMKNKKNKANKDDLTTGDRLGIKGLSKGKRRKLEAYQHLFYLLQTNPSYLAKLIFQMPQNKSTKFMDTVIFTLYNYASNQREEYLLLKLFKTALEEEINSKVDQIQDIVTGNPTVIKMVVSFNRGARGHNTLRQLLAPVVKDIIEDKSLGINTNPVDVYKAWVNQLETATGEASKLPYEVTPEQAMSHEEVRNRLEASSLALRSATDKVLNSIVSSLDNIPYGMRYIAKVLKNSLHEKFPDASEDELMKIVGNLLYYRYMNPAIVAPDGFDIIDMSAGGQLHQDQRRNLGSVAKMLQHAASNKLFEGENAHMTPMNNYISQTYEKFRIFFQAACDVPEPEEKFNIDEYSDMVTLSKPIIYISIEEIINTHSLLLEHLEAISPDHNDLLHELLQDLGDVPDVEALLGEGAADPNDPNRESALSQLAKTEISLTLTSKFELLEGDDKDLKTLMTKTKKLIVDVIRIQPGETLPEILETPATAPQESEHTKIVARRAVQDAQTPEGLKSSPAVLEDSQLPLEQKKRKILRNLRNLEQAGLATAGNKYQDLINDISKDIRYQRRYRQRRKAELVKLQQTLTALNSKTAFYQDQMNYYDTYIKTCLDNLNRKNSRRSIKLGDAKGGKKWKPQSLKYTAAKLHEKGVILEIEGLQTNQFKNVMFDISPTEEVGDFEVKAKFMGVEMEKVQLHFQDLLQLQYEGVAVMKMFDKAKGRRRCSAVRRRRPLPSQNGSQPGLRTFSGHFVMVTDEPIDYIDLSALDRDDTGSGSGSELEPVKKHGHHGPHRHAQKHYFVSEEAKGFLQGRLATSFVPTFYTLVFIISVPLNLITMVMFVYHIRPRKPAVIYMLNLACADLLFGLLLPFKIAYHYHGNNWIYGSFMCRVVTAAFYCNMYCSVLLVTCISVDRFLAVVYPMNSLTWRSPQTASAVCAAMWLLALGGVAPLLISGQTMYLSDLGITTCHDVQDVDKLKAYYLYFFPIYSSVFFFIPFIFTVVCYIRIIQALAAANVENRSRKNRAMVMAVIVLVVFVVCFTPANIILMVHYIQVSHKSSDSSYQAYLLSMCAGSLSCCLDPVLYYFGSSQCQKQIAALFRRRQLARVESSSETESTRYSGGRTDSSKLCKMESVQTCPGSHYSRLVA</sequence>
<dbReference type="PROSITE" id="PS01159">
    <property type="entry name" value="WW_DOMAIN_1"/>
    <property type="match status" value="1"/>
</dbReference>
<evidence type="ECO:0000256" key="10">
    <source>
        <dbReference type="ARBA" id="ARBA00023040"/>
    </source>
</evidence>
<feature type="domain" description="Ras-GAP" evidence="21">
    <location>
        <begin position="864"/>
        <end position="1097"/>
    </location>
</feature>
<dbReference type="PROSITE" id="PS50018">
    <property type="entry name" value="RAS_GTPASE_ACTIV_2"/>
    <property type="match status" value="1"/>
</dbReference>
<reference evidence="25" key="1">
    <citation type="submission" date="2022-08" db="EMBL/GenBank/DDBJ databases">
        <title>Genome sequencing of akame (Lates japonicus).</title>
        <authorList>
            <person name="Hashiguchi Y."/>
            <person name="Takahashi H."/>
        </authorList>
    </citation>
    <scope>NUCLEOTIDE SEQUENCE</scope>
    <source>
        <strain evidence="25">Kochi</strain>
    </source>
</reference>
<dbReference type="GO" id="GO:0007596">
    <property type="term" value="P:blood coagulation"/>
    <property type="evidence" value="ECO:0007669"/>
    <property type="project" value="UniProtKB-KW"/>
</dbReference>
<evidence type="ECO:0000256" key="19">
    <source>
        <dbReference type="SAM" id="MobiDB-lite"/>
    </source>
</evidence>
<dbReference type="Gene3D" id="1.20.5.190">
    <property type="match status" value="2"/>
</dbReference>
<dbReference type="Proteomes" id="UP001279410">
    <property type="component" value="Unassembled WGS sequence"/>
</dbReference>
<dbReference type="PROSITE" id="PS50021">
    <property type="entry name" value="CH"/>
    <property type="match status" value="1"/>
</dbReference>
<dbReference type="GO" id="GO:0005938">
    <property type="term" value="C:cell cortex"/>
    <property type="evidence" value="ECO:0007669"/>
    <property type="project" value="TreeGrafter"/>
</dbReference>
<dbReference type="PRINTS" id="PR00908">
    <property type="entry name" value="THROMBINR"/>
</dbReference>
<accession>A0AAD3N9Z1</accession>
<dbReference type="CDD" id="cd05131">
    <property type="entry name" value="RasGAP_IQGAP2"/>
    <property type="match status" value="1"/>
</dbReference>
<keyword evidence="8" id="KW-0112">Calmodulin-binding</keyword>
<comment type="subcellular location">
    <subcellularLocation>
        <location evidence="1">Cell membrane</location>
        <topology evidence="1">Multi-pass membrane protein</topology>
    </subcellularLocation>
</comment>
<evidence type="ECO:0000259" key="21">
    <source>
        <dbReference type="PROSITE" id="PS50018"/>
    </source>
</evidence>
<dbReference type="GO" id="GO:0051015">
    <property type="term" value="F:actin filament binding"/>
    <property type="evidence" value="ECO:0007669"/>
    <property type="project" value="TreeGrafter"/>
</dbReference>
<keyword evidence="7" id="KW-0677">Repeat</keyword>
<evidence type="ECO:0000256" key="7">
    <source>
        <dbReference type="ARBA" id="ARBA00022737"/>
    </source>
</evidence>
<feature type="domain" description="Calponin-homology (CH)" evidence="23">
    <location>
        <begin position="41"/>
        <end position="156"/>
    </location>
</feature>
<dbReference type="GO" id="GO:0120025">
    <property type="term" value="C:plasma membrane bounded cell projection"/>
    <property type="evidence" value="ECO:0007669"/>
    <property type="project" value="UniProtKB-ARBA"/>
</dbReference>
<dbReference type="PROSITE" id="PS00237">
    <property type="entry name" value="G_PROTEIN_RECEP_F1_1"/>
    <property type="match status" value="1"/>
</dbReference>
<dbReference type="Pfam" id="PF00616">
    <property type="entry name" value="RasGAP"/>
    <property type="match status" value="1"/>
</dbReference>
<dbReference type="InterPro" id="IPR000935">
    <property type="entry name" value="Thrmbn_rcpt"/>
</dbReference>
<dbReference type="InterPro" id="IPR023152">
    <property type="entry name" value="RasGAP_CS"/>
</dbReference>
<evidence type="ECO:0000256" key="17">
    <source>
        <dbReference type="PIRSR" id="PIRSR603912-52"/>
    </source>
</evidence>
<evidence type="ECO:0000259" key="23">
    <source>
        <dbReference type="PROSITE" id="PS50021"/>
    </source>
</evidence>
<evidence type="ECO:0000256" key="3">
    <source>
        <dbReference type="ARBA" id="ARBA00022475"/>
    </source>
</evidence>
<protein>
    <recommendedName>
        <fullName evidence="2">Proteinase-activated receptor 1</fullName>
    </recommendedName>
    <alternativeName>
        <fullName evidence="16">Thrombin receptor</fullName>
    </alternativeName>
</protein>
<dbReference type="InterPro" id="IPR001202">
    <property type="entry name" value="WW_dom"/>
</dbReference>
<evidence type="ECO:0000256" key="6">
    <source>
        <dbReference type="ARBA" id="ARBA00022696"/>
    </source>
</evidence>
<dbReference type="InterPro" id="IPR017452">
    <property type="entry name" value="GPCR_Rhodpsn_7TM"/>
</dbReference>
<dbReference type="InterPro" id="IPR003912">
    <property type="entry name" value="Protea_act_rcpt"/>
</dbReference>
<dbReference type="InterPro" id="IPR000593">
    <property type="entry name" value="RasGAP_C"/>
</dbReference>
<dbReference type="PRINTS" id="PR00237">
    <property type="entry name" value="GPCRRHODOPSN"/>
</dbReference>
<dbReference type="GO" id="GO:0015057">
    <property type="term" value="F:thrombin-activated receptor activity"/>
    <property type="evidence" value="ECO:0007669"/>
    <property type="project" value="InterPro"/>
</dbReference>
<dbReference type="SMART" id="SM00323">
    <property type="entry name" value="RasGAP"/>
    <property type="match status" value="1"/>
</dbReference>
<feature type="transmembrane region" description="Helical" evidence="20">
    <location>
        <begin position="1809"/>
        <end position="1835"/>
    </location>
</feature>
<evidence type="ECO:0000256" key="20">
    <source>
        <dbReference type="SAM" id="Phobius"/>
    </source>
</evidence>
<dbReference type="GO" id="GO:0005516">
    <property type="term" value="F:calmodulin binding"/>
    <property type="evidence" value="ECO:0007669"/>
    <property type="project" value="UniProtKB-KW"/>
</dbReference>
<keyword evidence="3" id="KW-1003">Cell membrane</keyword>
<dbReference type="FunFam" id="1.20.1070.10:FF:000040">
    <property type="entry name" value="Coagulation factor 2 (thrombin) receptor"/>
    <property type="match status" value="1"/>
</dbReference>
<name>A0AAD3N9Z1_LATJO</name>
<evidence type="ECO:0000313" key="25">
    <source>
        <dbReference type="EMBL" id="GLD68032.1"/>
    </source>
</evidence>
<keyword evidence="26" id="KW-1185">Reference proteome</keyword>
<keyword evidence="15 18" id="KW-0807">Transducer</keyword>
<evidence type="ECO:0000256" key="9">
    <source>
        <dbReference type="ARBA" id="ARBA00022989"/>
    </source>
</evidence>
<keyword evidence="5 18" id="KW-0812">Transmembrane</keyword>
<evidence type="ECO:0000256" key="13">
    <source>
        <dbReference type="ARBA" id="ARBA00023170"/>
    </source>
</evidence>
<keyword evidence="9 20" id="KW-1133">Transmembrane helix</keyword>
<feature type="region of interest" description="Disordered" evidence="19">
    <location>
        <begin position="1"/>
        <end position="26"/>
    </location>
</feature>
<feature type="disulfide bond" evidence="17">
    <location>
        <begin position="1672"/>
        <end position="1751"/>
    </location>
</feature>
<dbReference type="InterPro" id="IPR001715">
    <property type="entry name" value="CH_dom"/>
</dbReference>
<feature type="transmembrane region" description="Helical" evidence="20">
    <location>
        <begin position="1674"/>
        <end position="1695"/>
    </location>
</feature>
<dbReference type="Pfam" id="PF00307">
    <property type="entry name" value="CH"/>
    <property type="match status" value="1"/>
</dbReference>
<feature type="region of interest" description="Disordered" evidence="19">
    <location>
        <begin position="1554"/>
        <end position="1576"/>
    </location>
</feature>
<evidence type="ECO:0000256" key="16">
    <source>
        <dbReference type="ARBA" id="ARBA00031780"/>
    </source>
</evidence>